<feature type="region of interest" description="Disordered" evidence="1">
    <location>
        <begin position="1"/>
        <end position="22"/>
    </location>
</feature>
<organism evidence="2 3">
    <name type="scientific">Collybiopsis luxurians FD-317 M1</name>
    <dbReference type="NCBI Taxonomy" id="944289"/>
    <lineage>
        <taxon>Eukaryota</taxon>
        <taxon>Fungi</taxon>
        <taxon>Dikarya</taxon>
        <taxon>Basidiomycota</taxon>
        <taxon>Agaricomycotina</taxon>
        <taxon>Agaricomycetes</taxon>
        <taxon>Agaricomycetidae</taxon>
        <taxon>Agaricales</taxon>
        <taxon>Marasmiineae</taxon>
        <taxon>Omphalotaceae</taxon>
        <taxon>Collybiopsis</taxon>
        <taxon>Collybiopsis luxurians</taxon>
    </lineage>
</organism>
<proteinExistence type="predicted"/>
<evidence type="ECO:0000256" key="1">
    <source>
        <dbReference type="SAM" id="MobiDB-lite"/>
    </source>
</evidence>
<gene>
    <name evidence="2" type="ORF">GYMLUDRAFT_248300</name>
</gene>
<name>A0A0D0BM38_9AGAR</name>
<dbReference type="HOGENOM" id="CLU_858035_0_0_1"/>
<evidence type="ECO:0000313" key="3">
    <source>
        <dbReference type="Proteomes" id="UP000053593"/>
    </source>
</evidence>
<feature type="compositionally biased region" description="Low complexity" evidence="1">
    <location>
        <begin position="12"/>
        <end position="22"/>
    </location>
</feature>
<protein>
    <submittedName>
        <fullName evidence="2">Uncharacterized protein</fullName>
    </submittedName>
</protein>
<dbReference type="AlphaFoldDB" id="A0A0D0BM38"/>
<reference evidence="2 3" key="1">
    <citation type="submission" date="2014-04" db="EMBL/GenBank/DDBJ databases">
        <title>Evolutionary Origins and Diversification of the Mycorrhizal Mutualists.</title>
        <authorList>
            <consortium name="DOE Joint Genome Institute"/>
            <consortium name="Mycorrhizal Genomics Consortium"/>
            <person name="Kohler A."/>
            <person name="Kuo A."/>
            <person name="Nagy L.G."/>
            <person name="Floudas D."/>
            <person name="Copeland A."/>
            <person name="Barry K.W."/>
            <person name="Cichocki N."/>
            <person name="Veneault-Fourrey C."/>
            <person name="LaButti K."/>
            <person name="Lindquist E.A."/>
            <person name="Lipzen A."/>
            <person name="Lundell T."/>
            <person name="Morin E."/>
            <person name="Murat C."/>
            <person name="Riley R."/>
            <person name="Ohm R."/>
            <person name="Sun H."/>
            <person name="Tunlid A."/>
            <person name="Henrissat B."/>
            <person name="Grigoriev I.V."/>
            <person name="Hibbett D.S."/>
            <person name="Martin F."/>
        </authorList>
    </citation>
    <scope>NUCLEOTIDE SEQUENCE [LARGE SCALE GENOMIC DNA]</scope>
    <source>
        <strain evidence="2 3">FD-317 M1</strain>
    </source>
</reference>
<sequence length="324" mass="35290">MVISPPSPQNVSSSALSNGNSSSAMKEIAVTPTATLRLILKSSNCPPGLPIDSPASITVGQHSPPSTDQNIIEPGGHSTISPLEPSDLNLTGPPQRVEWMYHPQQSNLYCLLQTINIELLGVYRGFDLTPYVPEEFQADLVLEDAPAIQLAKVLHIGSSPCLAGDSLKEAKKKSSSFVNHVVDQFNLELEAVARLPDDPALLSNADQLEPSSHDYANYTFFSNPAAYFSIELHTTQLLNGFVTSSPMELVAIHEQHFGESITVEDLKLPVHPPYTDEAQERECFRQVNEAASLFDNNKSAVTPSSPVFIVCKRPSNIINFSLEL</sequence>
<evidence type="ECO:0000313" key="2">
    <source>
        <dbReference type="EMBL" id="KIK55901.1"/>
    </source>
</evidence>
<dbReference type="EMBL" id="KN834802">
    <property type="protein sequence ID" value="KIK55901.1"/>
    <property type="molecule type" value="Genomic_DNA"/>
</dbReference>
<feature type="compositionally biased region" description="Polar residues" evidence="1">
    <location>
        <begin position="55"/>
        <end position="70"/>
    </location>
</feature>
<feature type="region of interest" description="Disordered" evidence="1">
    <location>
        <begin position="51"/>
        <end position="91"/>
    </location>
</feature>
<keyword evidence="3" id="KW-1185">Reference proteome</keyword>
<dbReference type="Proteomes" id="UP000053593">
    <property type="component" value="Unassembled WGS sequence"/>
</dbReference>
<accession>A0A0D0BM38</accession>